<reference evidence="1" key="1">
    <citation type="submission" date="2014-11" db="EMBL/GenBank/DDBJ databases">
        <authorList>
            <person name="Amaro Gonzalez C."/>
        </authorList>
    </citation>
    <scope>NUCLEOTIDE SEQUENCE</scope>
</reference>
<accession>A0A0E9W8P0</accession>
<evidence type="ECO:0000313" key="1">
    <source>
        <dbReference type="EMBL" id="JAH86729.1"/>
    </source>
</evidence>
<proteinExistence type="predicted"/>
<name>A0A0E9W8P0_ANGAN</name>
<organism evidence="1">
    <name type="scientific">Anguilla anguilla</name>
    <name type="common">European freshwater eel</name>
    <name type="synonym">Muraena anguilla</name>
    <dbReference type="NCBI Taxonomy" id="7936"/>
    <lineage>
        <taxon>Eukaryota</taxon>
        <taxon>Metazoa</taxon>
        <taxon>Chordata</taxon>
        <taxon>Craniata</taxon>
        <taxon>Vertebrata</taxon>
        <taxon>Euteleostomi</taxon>
        <taxon>Actinopterygii</taxon>
        <taxon>Neopterygii</taxon>
        <taxon>Teleostei</taxon>
        <taxon>Anguilliformes</taxon>
        <taxon>Anguillidae</taxon>
        <taxon>Anguilla</taxon>
    </lineage>
</organism>
<reference evidence="1" key="2">
    <citation type="journal article" date="2015" name="Fish Shellfish Immunol.">
        <title>Early steps in the European eel (Anguilla anguilla)-Vibrio vulnificus interaction in the gills: Role of the RtxA13 toxin.</title>
        <authorList>
            <person name="Callol A."/>
            <person name="Pajuelo D."/>
            <person name="Ebbesson L."/>
            <person name="Teles M."/>
            <person name="MacKenzie S."/>
            <person name="Amaro C."/>
        </authorList>
    </citation>
    <scope>NUCLEOTIDE SEQUENCE</scope>
</reference>
<protein>
    <submittedName>
        <fullName evidence="1">Uncharacterized protein</fullName>
    </submittedName>
</protein>
<dbReference type="EMBL" id="GBXM01021848">
    <property type="protein sequence ID" value="JAH86729.1"/>
    <property type="molecule type" value="Transcribed_RNA"/>
</dbReference>
<sequence>MNILSTFGSRLCCGAESTQAKLRAQGTKPSDQSTDFSTFLFAAVESRRYAVASYSWSDFPG</sequence>
<dbReference type="AlphaFoldDB" id="A0A0E9W8P0"/>